<sequence length="643" mass="70697">PPHPSSVHGVIMVILIINHLFACSRLSLFLTITFILLLFLITFFLFLIYIQAPIFLISIPTSKWMSLPPVELQQRHKTAAATRREESDTETTASQNKKHFKSNLWIQKTLEGMIASQFLPALMFVLLPFKESEAWSYNASTEYMTFDEASAYCQQRFTHLVAIQNQEEIKYLNAMFSYSPNYYWIGIRKINNKWTWIGTQKPLTKEAENWAPGEPNNKQSDEDCVEIYIKRDKDTGKWNDERCSKKKLALCYTAACTHSSCSGHGECIETVNNYTCQCYPGFRGLKCEEVVSCQAQKAPEHGSLVCNHPLGSFSYNSSCSVSCKEGYVPGSMEISQCTSSGEWSAPLPACNVVECDALTNPVNGVVKCPQSHGSLRWNTTCAFECKEGFELAGPQALQCTSSGDWDNKQPTCKAVPCDALDDPQNGSVSCSHSSAGEFAFKSSCHFTCAEGFMLQGPAQVECTAQGQWTQQVPVCEAMKCNAVPWPRNGSVTCTHSPAGEFTYKSSCAFSCEEGFALRGSAQLECTSQGQWTQEVPSCQAVQCSSLDVPGKINRSCSGEPVFGTVCTFACPEGWTLNGSAALTCDATGHWSGMLPTCEAPAESKVPLVAGLSAAGISLMTSASFLLWLLKRLRKKGKKFVPSR</sequence>
<feature type="domain" description="Sushi" evidence="28">
    <location>
        <begin position="353"/>
        <end position="414"/>
    </location>
</feature>
<evidence type="ECO:0000256" key="12">
    <source>
        <dbReference type="ARBA" id="ARBA00022889"/>
    </source>
</evidence>
<feature type="transmembrane region" description="Helical" evidence="25">
    <location>
        <begin position="29"/>
        <end position="50"/>
    </location>
</feature>
<keyword evidence="8" id="KW-0732">Signal</keyword>
<organism evidence="29 30">
    <name type="scientific">Camelus dromedarius</name>
    <name type="common">Dromedary</name>
    <name type="synonym">Arabian camel</name>
    <dbReference type="NCBI Taxonomy" id="9838"/>
    <lineage>
        <taxon>Eukaryota</taxon>
        <taxon>Metazoa</taxon>
        <taxon>Chordata</taxon>
        <taxon>Craniata</taxon>
        <taxon>Vertebrata</taxon>
        <taxon>Euteleostomi</taxon>
        <taxon>Mammalia</taxon>
        <taxon>Eutheria</taxon>
        <taxon>Laurasiatheria</taxon>
        <taxon>Artiodactyla</taxon>
        <taxon>Tylopoda</taxon>
        <taxon>Camelidae</taxon>
        <taxon>Camelus</taxon>
    </lineage>
</organism>
<dbReference type="Pfam" id="PF00084">
    <property type="entry name" value="Sushi"/>
    <property type="match status" value="5"/>
</dbReference>
<dbReference type="InterPro" id="IPR035976">
    <property type="entry name" value="Sushi/SCR/CCP_sf"/>
</dbReference>
<dbReference type="GO" id="GO:0030246">
    <property type="term" value="F:carbohydrate binding"/>
    <property type="evidence" value="ECO:0007669"/>
    <property type="project" value="UniProtKB-KW"/>
</dbReference>
<keyword evidence="4 23" id="KW-0245">EGF-like domain</keyword>
<keyword evidence="7" id="KW-0479">Metal-binding</keyword>
<evidence type="ECO:0000256" key="18">
    <source>
        <dbReference type="ARBA" id="ARBA00040812"/>
    </source>
</evidence>
<dbReference type="EMBL" id="JWIN03000021">
    <property type="protein sequence ID" value="KAB1260471.1"/>
    <property type="molecule type" value="Genomic_DNA"/>
</dbReference>
<evidence type="ECO:0000256" key="15">
    <source>
        <dbReference type="ARBA" id="ARBA00023157"/>
    </source>
</evidence>
<protein>
    <recommendedName>
        <fullName evidence="18">E-selectin</fullName>
    </recommendedName>
    <alternativeName>
        <fullName evidence="19">CD62 antigen-like family member E</fullName>
    </alternativeName>
    <alternativeName>
        <fullName evidence="20">Endothelial leukocyte adhesion molecule 1</fullName>
    </alternativeName>
    <alternativeName>
        <fullName evidence="21">Leukocyte-endothelial cell adhesion molecule 2</fullName>
    </alternativeName>
</protein>
<dbReference type="AlphaFoldDB" id="A0A5N4CNI7"/>
<dbReference type="PROSITE" id="PS50026">
    <property type="entry name" value="EGF_3"/>
    <property type="match status" value="1"/>
</dbReference>
<dbReference type="Proteomes" id="UP000299084">
    <property type="component" value="Unassembled WGS sequence"/>
</dbReference>
<evidence type="ECO:0000313" key="29">
    <source>
        <dbReference type="EMBL" id="KAB1260471.1"/>
    </source>
</evidence>
<keyword evidence="13 25" id="KW-1133">Transmembrane helix</keyword>
<evidence type="ECO:0000256" key="7">
    <source>
        <dbReference type="ARBA" id="ARBA00022723"/>
    </source>
</evidence>
<dbReference type="Pfam" id="PF00008">
    <property type="entry name" value="EGF"/>
    <property type="match status" value="1"/>
</dbReference>
<dbReference type="SMART" id="SM00034">
    <property type="entry name" value="CLECT"/>
    <property type="match status" value="1"/>
</dbReference>
<evidence type="ECO:0000259" key="26">
    <source>
        <dbReference type="PROSITE" id="PS50026"/>
    </source>
</evidence>
<dbReference type="FunFam" id="3.10.100.10:FF:000007">
    <property type="entry name" value="L-selectin"/>
    <property type="match status" value="1"/>
</dbReference>
<comment type="caution">
    <text evidence="29">The sequence shown here is derived from an EMBL/GenBank/DDBJ whole genome shotgun (WGS) entry which is preliminary data.</text>
</comment>
<proteinExistence type="inferred from homology"/>
<dbReference type="InterPro" id="IPR002396">
    <property type="entry name" value="Selectin_superfamily"/>
</dbReference>
<dbReference type="GO" id="GO:0005886">
    <property type="term" value="C:plasma membrane"/>
    <property type="evidence" value="ECO:0007669"/>
    <property type="project" value="UniProtKB-SubCell"/>
</dbReference>
<dbReference type="CDD" id="cd00033">
    <property type="entry name" value="CCP"/>
    <property type="match status" value="5"/>
</dbReference>
<dbReference type="PANTHER" id="PTHR19325:SF493">
    <property type="entry name" value="E-SELECTIN"/>
    <property type="match status" value="1"/>
</dbReference>
<dbReference type="GO" id="GO:0046872">
    <property type="term" value="F:metal ion binding"/>
    <property type="evidence" value="ECO:0007669"/>
    <property type="project" value="UniProtKB-KW"/>
</dbReference>
<feature type="transmembrane region" description="Helical" evidence="25">
    <location>
        <begin position="607"/>
        <end position="629"/>
    </location>
</feature>
<evidence type="ECO:0000256" key="21">
    <source>
        <dbReference type="ARBA" id="ARBA00043124"/>
    </source>
</evidence>
<dbReference type="PROSITE" id="PS50923">
    <property type="entry name" value="SUSHI"/>
    <property type="match status" value="5"/>
</dbReference>
<evidence type="ECO:0000256" key="22">
    <source>
        <dbReference type="ARBA" id="ARBA00045695"/>
    </source>
</evidence>
<dbReference type="CDD" id="cd00054">
    <property type="entry name" value="EGF_CA"/>
    <property type="match status" value="1"/>
</dbReference>
<evidence type="ECO:0000259" key="28">
    <source>
        <dbReference type="PROSITE" id="PS50923"/>
    </source>
</evidence>
<feature type="non-terminal residue" evidence="29">
    <location>
        <position position="1"/>
    </location>
</feature>
<evidence type="ECO:0000313" key="30">
    <source>
        <dbReference type="Proteomes" id="UP000299084"/>
    </source>
</evidence>
<dbReference type="InterPro" id="IPR000742">
    <property type="entry name" value="EGF"/>
</dbReference>
<dbReference type="STRING" id="9838.ENSCDRP00005013468"/>
<keyword evidence="6 25" id="KW-0812">Transmembrane</keyword>
<feature type="disulfide bond" evidence="24">
    <location>
        <begin position="448"/>
        <end position="475"/>
    </location>
</feature>
<evidence type="ECO:0000256" key="3">
    <source>
        <dbReference type="ARBA" id="ARBA00022475"/>
    </source>
</evidence>
<keyword evidence="10" id="KW-0677">Repeat</keyword>
<dbReference type="GO" id="GO:0007155">
    <property type="term" value="P:cell adhesion"/>
    <property type="evidence" value="ECO:0007669"/>
    <property type="project" value="UniProtKB-KW"/>
</dbReference>
<dbReference type="PANTHER" id="PTHR19325">
    <property type="entry name" value="COMPLEMENT COMPONENT-RELATED SUSHI DOMAIN-CONTAINING"/>
    <property type="match status" value="1"/>
</dbReference>
<keyword evidence="30" id="KW-1185">Reference proteome</keyword>
<comment type="subunit">
    <text evidence="17">Interacts with SELPLG/PSGL1 and PODXL2 through the sialyl Lewis X epitope. SELPLG sulfation appears not to be required for this interaction.</text>
</comment>
<evidence type="ECO:0000256" key="14">
    <source>
        <dbReference type="ARBA" id="ARBA00023136"/>
    </source>
</evidence>
<dbReference type="Pfam" id="PF00059">
    <property type="entry name" value="Lectin_C"/>
    <property type="match status" value="1"/>
</dbReference>
<dbReference type="SMART" id="SM00032">
    <property type="entry name" value="CCP"/>
    <property type="match status" value="5"/>
</dbReference>
<dbReference type="InterPro" id="IPR000436">
    <property type="entry name" value="Sushi_SCR_CCP_dom"/>
</dbReference>
<comment type="similarity">
    <text evidence="2">Belongs to the selectin/LECAM family.</text>
</comment>
<evidence type="ECO:0000256" key="2">
    <source>
        <dbReference type="ARBA" id="ARBA00007360"/>
    </source>
</evidence>
<keyword evidence="9 29" id="KW-0430">Lectin</keyword>
<feature type="transmembrane region" description="Helical" evidence="25">
    <location>
        <begin position="6"/>
        <end position="22"/>
    </location>
</feature>
<keyword evidence="14 25" id="KW-0472">Membrane</keyword>
<dbReference type="PRINTS" id="PR00343">
    <property type="entry name" value="SELECTIN"/>
</dbReference>
<evidence type="ECO:0000256" key="20">
    <source>
        <dbReference type="ARBA" id="ARBA00042113"/>
    </source>
</evidence>
<evidence type="ECO:0000256" key="5">
    <source>
        <dbReference type="ARBA" id="ARBA00022659"/>
    </source>
</evidence>
<evidence type="ECO:0000256" key="6">
    <source>
        <dbReference type="ARBA" id="ARBA00022692"/>
    </source>
</evidence>
<evidence type="ECO:0000256" key="10">
    <source>
        <dbReference type="ARBA" id="ARBA00022737"/>
    </source>
</evidence>
<dbReference type="InterPro" id="IPR016186">
    <property type="entry name" value="C-type_lectin-like/link_sf"/>
</dbReference>
<evidence type="ECO:0000256" key="9">
    <source>
        <dbReference type="ARBA" id="ARBA00022734"/>
    </source>
</evidence>
<evidence type="ECO:0000256" key="19">
    <source>
        <dbReference type="ARBA" id="ARBA00041401"/>
    </source>
</evidence>
<feature type="domain" description="Sushi" evidence="28">
    <location>
        <begin position="291"/>
        <end position="352"/>
    </location>
</feature>
<feature type="domain" description="C-type lectin" evidence="27">
    <location>
        <begin position="132"/>
        <end position="252"/>
    </location>
</feature>
<evidence type="ECO:0000256" key="13">
    <source>
        <dbReference type="ARBA" id="ARBA00022989"/>
    </source>
</evidence>
<feature type="disulfide bond" evidence="23">
    <location>
        <begin position="278"/>
        <end position="287"/>
    </location>
</feature>
<evidence type="ECO:0000256" key="17">
    <source>
        <dbReference type="ARBA" id="ARBA00038738"/>
    </source>
</evidence>
<dbReference type="SUPFAM" id="SSF56436">
    <property type="entry name" value="C-type lectin-like"/>
    <property type="match status" value="1"/>
</dbReference>
<dbReference type="SUPFAM" id="SSF57535">
    <property type="entry name" value="Complement control module/SCR domain"/>
    <property type="match status" value="5"/>
</dbReference>
<keyword evidence="15 23" id="KW-1015">Disulfide bond</keyword>
<feature type="disulfide bond" evidence="24">
    <location>
        <begin position="511"/>
        <end position="538"/>
    </location>
</feature>
<dbReference type="Gene3D" id="3.10.100.10">
    <property type="entry name" value="Mannose-Binding Protein A, subunit A"/>
    <property type="match status" value="1"/>
</dbReference>
<evidence type="ECO:0000256" key="11">
    <source>
        <dbReference type="ARBA" id="ARBA00022837"/>
    </source>
</evidence>
<keyword evidence="12" id="KW-0130">Cell adhesion</keyword>
<evidence type="ECO:0000256" key="4">
    <source>
        <dbReference type="ARBA" id="ARBA00022536"/>
    </source>
</evidence>
<comment type="function">
    <text evidence="22">Cell-surface glycoprotein having a role in immunoadhesion. Mediates in the adhesion of blood neutrophils in cytokine-activated endothelium through interaction with SELPLG/PSGL1. May have a role in capillary morphogenesis.</text>
</comment>
<dbReference type="InterPro" id="IPR033991">
    <property type="entry name" value="Selectin_CTLD"/>
</dbReference>
<dbReference type="InterPro" id="IPR016187">
    <property type="entry name" value="CTDL_fold"/>
</dbReference>
<feature type="domain" description="Sushi" evidence="28">
    <location>
        <begin position="491"/>
        <end position="540"/>
    </location>
</feature>
<comment type="caution">
    <text evidence="23">Lacks conserved residue(s) required for the propagation of feature annotation.</text>
</comment>
<gene>
    <name evidence="29" type="primary">E-selectin</name>
    <name evidence="29" type="ORF">Cadr_000024410</name>
</gene>
<evidence type="ECO:0000256" key="25">
    <source>
        <dbReference type="SAM" id="Phobius"/>
    </source>
</evidence>
<dbReference type="InterPro" id="IPR050350">
    <property type="entry name" value="Compl-Cell_Adhes-Reg"/>
</dbReference>
<comment type="subcellular location">
    <subcellularLocation>
        <location evidence="1">Cell membrane</location>
        <topology evidence="1">Single-pass type I membrane protein</topology>
    </subcellularLocation>
</comment>
<keyword evidence="16" id="KW-0325">Glycoprotein</keyword>
<dbReference type="InterPro" id="IPR018378">
    <property type="entry name" value="C-type_lectin_CS"/>
</dbReference>
<dbReference type="SMART" id="SM00181">
    <property type="entry name" value="EGF"/>
    <property type="match status" value="3"/>
</dbReference>
<evidence type="ECO:0000256" key="23">
    <source>
        <dbReference type="PROSITE-ProRule" id="PRU00076"/>
    </source>
</evidence>
<dbReference type="PROSITE" id="PS01186">
    <property type="entry name" value="EGF_2"/>
    <property type="match status" value="1"/>
</dbReference>
<evidence type="ECO:0000259" key="27">
    <source>
        <dbReference type="PROSITE" id="PS50041"/>
    </source>
</evidence>
<keyword evidence="11" id="KW-0106">Calcium</keyword>
<feature type="disulfide bond" evidence="24">
    <location>
        <begin position="323"/>
        <end position="350"/>
    </location>
</feature>
<evidence type="ECO:0000256" key="24">
    <source>
        <dbReference type="PROSITE-ProRule" id="PRU00302"/>
    </source>
</evidence>
<dbReference type="FunFam" id="2.10.25.10:FF:000176">
    <property type="entry name" value="Selectin P"/>
    <property type="match status" value="1"/>
</dbReference>
<dbReference type="PROSITE" id="PS00615">
    <property type="entry name" value="C_TYPE_LECTIN_1"/>
    <property type="match status" value="1"/>
</dbReference>
<keyword evidence="3" id="KW-1003">Cell membrane</keyword>
<dbReference type="FunFam" id="2.10.70.10:FF:000001">
    <property type="entry name" value="Selectin P"/>
    <property type="match status" value="4"/>
</dbReference>
<evidence type="ECO:0000256" key="1">
    <source>
        <dbReference type="ARBA" id="ARBA00004251"/>
    </source>
</evidence>
<evidence type="ECO:0000256" key="16">
    <source>
        <dbReference type="ARBA" id="ARBA00023180"/>
    </source>
</evidence>
<dbReference type="CDD" id="cd03592">
    <property type="entry name" value="CLECT_selectins_like"/>
    <property type="match status" value="1"/>
</dbReference>
<feature type="domain" description="Sushi" evidence="28">
    <location>
        <begin position="541"/>
        <end position="599"/>
    </location>
</feature>
<accession>A0A5N4CNI7</accession>
<dbReference type="PROSITE" id="PS50041">
    <property type="entry name" value="C_TYPE_LECTIN_2"/>
    <property type="match status" value="1"/>
</dbReference>
<keyword evidence="5 24" id="KW-0768">Sushi</keyword>
<dbReference type="PROSITE" id="PS00022">
    <property type="entry name" value="EGF_1"/>
    <property type="match status" value="1"/>
</dbReference>
<feature type="disulfide bond" evidence="24">
    <location>
        <begin position="570"/>
        <end position="597"/>
    </location>
</feature>
<feature type="domain" description="EGF-like" evidence="26">
    <location>
        <begin position="252"/>
        <end position="288"/>
    </location>
</feature>
<dbReference type="InterPro" id="IPR001304">
    <property type="entry name" value="C-type_lectin-like"/>
</dbReference>
<feature type="domain" description="Sushi" evidence="28">
    <location>
        <begin position="428"/>
        <end position="477"/>
    </location>
</feature>
<evidence type="ECO:0000256" key="8">
    <source>
        <dbReference type="ARBA" id="ARBA00022729"/>
    </source>
</evidence>
<reference evidence="29 30" key="1">
    <citation type="journal article" date="2019" name="Mol. Ecol. Resour.">
        <title>Improving Illumina assemblies with Hi-C and long reads: an example with the North African dromedary.</title>
        <authorList>
            <person name="Elbers J.P."/>
            <person name="Rogers M.F."/>
            <person name="Perelman P.L."/>
            <person name="Proskuryakova A.A."/>
            <person name="Serdyukova N.A."/>
            <person name="Johnson W.E."/>
            <person name="Horin P."/>
            <person name="Corander J."/>
            <person name="Murphy D."/>
            <person name="Burger P.A."/>
        </authorList>
    </citation>
    <scope>NUCLEOTIDE SEQUENCE [LARGE SCALE GENOMIC DNA]</scope>
    <source>
        <strain evidence="29">Drom800</strain>
        <tissue evidence="29">Blood</tissue>
    </source>
</reference>
<feature type="disulfide bond" evidence="24">
    <location>
        <begin position="385"/>
        <end position="412"/>
    </location>
</feature>
<name>A0A5N4CNI7_CAMDR</name>
<dbReference type="Gene3D" id="2.10.70.10">
    <property type="entry name" value="Complement Module, domain 1"/>
    <property type="match status" value="5"/>
</dbReference>